<dbReference type="GO" id="GO:0005524">
    <property type="term" value="F:ATP binding"/>
    <property type="evidence" value="ECO:0007669"/>
    <property type="project" value="UniProtKB-KW"/>
</dbReference>
<keyword evidence="2" id="KW-0378">Hydrolase</keyword>
<name>A0A1Y1S858_9MICR</name>
<dbReference type="VEuPathDB" id="MicrosporidiaDB:ECANGB1_224"/>
<evidence type="ECO:0000256" key="1">
    <source>
        <dbReference type="ARBA" id="ARBA00009283"/>
    </source>
</evidence>
<feature type="active site" description="Proton acceptor" evidence="5">
    <location>
        <position position="111"/>
    </location>
</feature>
<protein>
    <recommendedName>
        <fullName evidence="4">guanosine-diphosphatase</fullName>
        <ecNumber evidence="4">3.6.1.42</ecNumber>
    </recommendedName>
</protein>
<evidence type="ECO:0000256" key="5">
    <source>
        <dbReference type="PIRSR" id="PIRSR600407-1"/>
    </source>
</evidence>
<accession>A0A1Y1S858</accession>
<dbReference type="AlphaFoldDB" id="A0A1Y1S858"/>
<dbReference type="Gene3D" id="3.30.420.40">
    <property type="match status" value="1"/>
</dbReference>
<comment type="function">
    <text evidence="3">After transfer of sugars to endogenous macromolecular acceptors, the enzyme converts nucleoside diphosphates to nucleoside monophosphates which in turn exit the Golgi lumen in a coupled antiporter reaction, allowing entry of additional nucleotide sugar from the cytosol.</text>
</comment>
<dbReference type="GO" id="GO:0009134">
    <property type="term" value="P:nucleoside diphosphate catabolic process"/>
    <property type="evidence" value="ECO:0007669"/>
    <property type="project" value="TreeGrafter"/>
</dbReference>
<sequence length="267" mass="30205">MLFPLVACLDLNTVAIIDAGSTGTRLNLYSFDKSKIELCKQYKHPKAISEEAYEEVLSSLTTKLDEKIPLGFYGTAGMRQDSNGKDLLKKIKTFLKKYNLVDCRILTGPEEAIGLYDAFEHLKYLNDYTLVDMGGNSTQVVVKNHNHITIKQFETGIQSKKSINLPKLSKPKHVNNLYVFSAFADLLKQYKSKTIRDVQSNIEAECNVKEESNSAKCKDYAFILNIISQLNISTDSNIKVLDDLNEMYVSWPIGMALKIQDKRRSTN</sequence>
<dbReference type="EC" id="3.6.1.42" evidence="4"/>
<keyword evidence="6" id="KW-0067">ATP-binding</keyword>
<evidence type="ECO:0000256" key="2">
    <source>
        <dbReference type="ARBA" id="ARBA00022801"/>
    </source>
</evidence>
<evidence type="ECO:0000256" key="6">
    <source>
        <dbReference type="PIRSR" id="PIRSR600407-2"/>
    </source>
</evidence>
<dbReference type="OrthoDB" id="6372431at2759"/>
<dbReference type="GO" id="GO:0016020">
    <property type="term" value="C:membrane"/>
    <property type="evidence" value="ECO:0007669"/>
    <property type="project" value="TreeGrafter"/>
</dbReference>
<dbReference type="InterPro" id="IPR043129">
    <property type="entry name" value="ATPase_NBD"/>
</dbReference>
<dbReference type="InterPro" id="IPR000407">
    <property type="entry name" value="GDA1_CD39_NTPase"/>
</dbReference>
<dbReference type="EMBL" id="LWDP01000012">
    <property type="protein sequence ID" value="ORD94662.1"/>
    <property type="molecule type" value="Genomic_DNA"/>
</dbReference>
<evidence type="ECO:0000313" key="8">
    <source>
        <dbReference type="Proteomes" id="UP000192639"/>
    </source>
</evidence>
<evidence type="ECO:0000256" key="3">
    <source>
        <dbReference type="ARBA" id="ARBA00037742"/>
    </source>
</evidence>
<comment type="similarity">
    <text evidence="1">Belongs to the GDA1/CD39 NTPase family.</text>
</comment>
<dbReference type="SUPFAM" id="SSF53067">
    <property type="entry name" value="Actin-like ATPase domain"/>
    <property type="match status" value="1"/>
</dbReference>
<evidence type="ECO:0000313" key="7">
    <source>
        <dbReference type="EMBL" id="ORD94662.1"/>
    </source>
</evidence>
<dbReference type="PANTHER" id="PTHR11782:SF83">
    <property type="entry name" value="GUANOSINE-DIPHOSPHATASE"/>
    <property type="match status" value="1"/>
</dbReference>
<keyword evidence="6" id="KW-0547">Nucleotide-binding</keyword>
<dbReference type="PANTHER" id="PTHR11782">
    <property type="entry name" value="ADENOSINE/GUANOSINE DIPHOSPHATASE"/>
    <property type="match status" value="1"/>
</dbReference>
<feature type="binding site" evidence="6">
    <location>
        <begin position="135"/>
        <end position="139"/>
    </location>
    <ligand>
        <name>ATP</name>
        <dbReference type="ChEBI" id="CHEBI:30616"/>
    </ligand>
</feature>
<gene>
    <name evidence="7" type="ORF">ECANGB1_224</name>
</gene>
<dbReference type="GO" id="GO:0004382">
    <property type="term" value="F:GDP phosphatase activity"/>
    <property type="evidence" value="ECO:0007669"/>
    <property type="project" value="UniProtKB-EC"/>
</dbReference>
<proteinExistence type="inferred from homology"/>
<keyword evidence="8" id="KW-1185">Reference proteome</keyword>
<comment type="caution">
    <text evidence="7">The sequence shown here is derived from an EMBL/GenBank/DDBJ whole genome shotgun (WGS) entry which is preliminary data.</text>
</comment>
<dbReference type="Proteomes" id="UP000192639">
    <property type="component" value="Unassembled WGS sequence"/>
</dbReference>
<evidence type="ECO:0000256" key="4">
    <source>
        <dbReference type="ARBA" id="ARBA00038903"/>
    </source>
</evidence>
<reference evidence="7 8" key="1">
    <citation type="journal article" date="2017" name="Environ. Microbiol.">
        <title>Decay of the glycolytic pathway and adaptation to intranuclear parasitism within Enterocytozoonidae microsporidia.</title>
        <authorList>
            <person name="Wiredu Boakye D."/>
            <person name="Jaroenlak P."/>
            <person name="Prachumwat A."/>
            <person name="Williams T.A."/>
            <person name="Bateman K.S."/>
            <person name="Itsathitphaisarn O."/>
            <person name="Sritunyalucksana K."/>
            <person name="Paszkiewicz K.H."/>
            <person name="Moore K.A."/>
            <person name="Stentiford G.D."/>
            <person name="Williams B.A."/>
        </authorList>
    </citation>
    <scope>NUCLEOTIDE SEQUENCE [LARGE SCALE GENOMIC DNA]</scope>
    <source>
        <strain evidence="7 8">GB1</strain>
    </source>
</reference>
<organism evidence="7 8">
    <name type="scientific">Enterospora canceri</name>
    <dbReference type="NCBI Taxonomy" id="1081671"/>
    <lineage>
        <taxon>Eukaryota</taxon>
        <taxon>Fungi</taxon>
        <taxon>Fungi incertae sedis</taxon>
        <taxon>Microsporidia</taxon>
        <taxon>Enterocytozoonidae</taxon>
        <taxon>Enterospora</taxon>
    </lineage>
</organism>